<dbReference type="PANTHER" id="PTHR22878:SF69">
    <property type="entry name" value="DYNEIN HEAVY CHAIN"/>
    <property type="match status" value="1"/>
</dbReference>
<dbReference type="GO" id="GO:0005524">
    <property type="term" value="F:ATP binding"/>
    <property type="evidence" value="ECO:0007669"/>
    <property type="project" value="UniProtKB-KW"/>
</dbReference>
<dbReference type="FunFam" id="3.40.50.300:FF:001810">
    <property type="entry name" value="Cytoplasmic dynein 2 heavy chain 1"/>
    <property type="match status" value="1"/>
</dbReference>
<evidence type="ECO:0000256" key="3">
    <source>
        <dbReference type="ARBA" id="ARBA00022490"/>
    </source>
</evidence>
<dbReference type="GO" id="GO:0045505">
    <property type="term" value="F:dynein intermediate chain binding"/>
    <property type="evidence" value="ECO:0007669"/>
    <property type="project" value="InterPro"/>
</dbReference>
<dbReference type="InterPro" id="IPR024743">
    <property type="entry name" value="Dynein_HC_stalk"/>
</dbReference>
<keyword evidence="8 13" id="KW-0175">Coiled coil</keyword>
<evidence type="ECO:0000256" key="12">
    <source>
        <dbReference type="ARBA" id="ARBA00023273"/>
    </source>
</evidence>
<keyword evidence="4" id="KW-0493">Microtubule</keyword>
<feature type="coiled-coil region" evidence="13">
    <location>
        <begin position="766"/>
        <end position="825"/>
    </location>
</feature>
<evidence type="ECO:0000256" key="6">
    <source>
        <dbReference type="ARBA" id="ARBA00022840"/>
    </source>
</evidence>
<keyword evidence="9" id="KW-0969">Cilium</keyword>
<dbReference type="InterPro" id="IPR026983">
    <property type="entry name" value="DHC"/>
</dbReference>
<dbReference type="InterPro" id="IPR027417">
    <property type="entry name" value="P-loop_NTPase"/>
</dbReference>
<evidence type="ECO:0000256" key="9">
    <source>
        <dbReference type="ARBA" id="ARBA00023069"/>
    </source>
</evidence>
<dbReference type="FunFam" id="1.20.920.30:FF:000002">
    <property type="entry name" value="Dynein axonemal heavy chain 3"/>
    <property type="match status" value="1"/>
</dbReference>
<dbReference type="GO" id="GO:0051959">
    <property type="term" value="F:dynein light intermediate chain binding"/>
    <property type="evidence" value="ECO:0007669"/>
    <property type="project" value="InterPro"/>
</dbReference>
<evidence type="ECO:0000256" key="2">
    <source>
        <dbReference type="ARBA" id="ARBA00008887"/>
    </source>
</evidence>
<evidence type="ECO:0000256" key="5">
    <source>
        <dbReference type="ARBA" id="ARBA00022741"/>
    </source>
</evidence>
<keyword evidence="19" id="KW-1185">Reference proteome</keyword>
<proteinExistence type="inferred from homology"/>
<keyword evidence="7" id="KW-0243">Dynein</keyword>
<dbReference type="AlphaFoldDB" id="A0A9W9YUN7"/>
<dbReference type="InterPro" id="IPR024317">
    <property type="entry name" value="Dynein_heavy_chain_D4_dom"/>
</dbReference>
<comment type="caution">
    <text evidence="18">The sequence shown here is derived from an EMBL/GenBank/DDBJ whole genome shotgun (WGS) entry which is preliminary data.</text>
</comment>
<dbReference type="Pfam" id="PF17857">
    <property type="entry name" value="AAA_lid_1"/>
    <property type="match status" value="1"/>
</dbReference>
<dbReference type="GO" id="GO:0005874">
    <property type="term" value="C:microtubule"/>
    <property type="evidence" value="ECO:0007669"/>
    <property type="project" value="UniProtKB-KW"/>
</dbReference>
<dbReference type="Pfam" id="PF12780">
    <property type="entry name" value="AAA_8"/>
    <property type="match status" value="1"/>
</dbReference>
<reference evidence="18" key="1">
    <citation type="submission" date="2023-01" db="EMBL/GenBank/DDBJ databases">
        <title>Genome assembly of the deep-sea coral Lophelia pertusa.</title>
        <authorList>
            <person name="Herrera S."/>
            <person name="Cordes E."/>
        </authorList>
    </citation>
    <scope>NUCLEOTIDE SEQUENCE</scope>
    <source>
        <strain evidence="18">USNM1676648</strain>
        <tissue evidence="18">Polyp</tissue>
    </source>
</reference>
<accession>A0A9W9YUN7</accession>
<dbReference type="Proteomes" id="UP001163046">
    <property type="component" value="Unassembled WGS sequence"/>
</dbReference>
<evidence type="ECO:0000259" key="15">
    <source>
        <dbReference type="Pfam" id="PF12780"/>
    </source>
</evidence>
<dbReference type="Pfam" id="PF12777">
    <property type="entry name" value="MT"/>
    <property type="match status" value="1"/>
</dbReference>
<evidence type="ECO:0000256" key="7">
    <source>
        <dbReference type="ARBA" id="ARBA00023017"/>
    </source>
</evidence>
<dbReference type="EMBL" id="MU826885">
    <property type="protein sequence ID" value="KAJ7369815.1"/>
    <property type="molecule type" value="Genomic_DNA"/>
</dbReference>
<dbReference type="Pfam" id="PF12781">
    <property type="entry name" value="AAA_9"/>
    <property type="match status" value="1"/>
</dbReference>
<evidence type="ECO:0000259" key="16">
    <source>
        <dbReference type="Pfam" id="PF12781"/>
    </source>
</evidence>
<dbReference type="Gene3D" id="3.40.50.300">
    <property type="entry name" value="P-loop containing nucleotide triphosphate hydrolases"/>
    <property type="match status" value="2"/>
</dbReference>
<keyword evidence="3" id="KW-0963">Cytoplasm</keyword>
<feature type="domain" description="Dynein heavy chain 3 AAA+ lid" evidence="17">
    <location>
        <begin position="148"/>
        <end position="237"/>
    </location>
</feature>
<keyword evidence="11" id="KW-0206">Cytoskeleton</keyword>
<dbReference type="SUPFAM" id="SSF52540">
    <property type="entry name" value="P-loop containing nucleoside triphosphate hydrolases"/>
    <property type="match status" value="2"/>
</dbReference>
<sequence>MHFSAYTSSSKAQRFIESKLVKRGRDVLGPRPGKKVVLFVDDLNMPQPDPYQSQPPLELLRQFLDSRGFYDSNKLQWKEVHDVTLLAACAPPGGGRSTINDRLLRHFSVLYLPHPSSKWLYHIYTTQLGRFLEKVDFTPEVRDACQDLVSTAMGLYFKLSANLLPTPAKSHYTFNLRDLNKVIEGLLQAHPSVITSRDHCAQLIGHEAARVLHDRLTNDADRRYFYEVLSEQLHNGFKTRWTAEDLQKTPLIFGDFLEGSSPQGPRAYRFVRQYDRLPQILEEYYDRANLSGGSVEHRFVFFDMAIQHVTRAARVFRQPGKHMQMVGVGGTGKATVAKLAAFIEDCVFLRPYVSRTYNLFEFRDDLKKASVRAGVNGDNTVLFLTDNLVKDEFLEDVTSILSGGEISILFDHEDLERISLDLKREAIHHGVQDTKSAIFQFFLQRVRKKLHVVLSTTPAGSSFRRHCRLYPPLINCCTIDWFDKWPLDALQSVAISFLETSELSKDQEVNNALMASVSKVFVEVYKSVEEETQKFYDELRRRYYTTPTSYMEFVRLYLSKLNEKRAEFSFNRDRLCTGLQKLSESNALVGTMQTELLQLGPKLEQKARDTEKLLEQLASDQEAVDQVHSVVQKEEEIMNEEAMRVQAIAEEAQRDLEGALPQLEAAITALDSLDKSDISEIRKPDWNSAKLLLGDPGFLKKLVGYDKNSVPDKVFTRLKRYTQHPEFNPEAVGKISVACKSMCQWVLALENYAEVYKIVQPKQRRCEEAQAALAIAKENLQQKQSSLLKIQEQLQLLQQQYDDSVAQLEELKQKKELTIIRLQRASVLTAALAEEQVRWSKSVNSQVEHAQGLIGDTLVSSAAVAYLGAFTSSYRHRLLTQWLQLCKTENIPVSENFELTEFLSEPIEIQKWLNKGLPHDKHSIENAVLMKHCRRWPLLIDPQEQASKWITQTEQDNGLKIVKASDPSYLRTLESAIPLGQPVLVEDLSENLDPSLNQSWAKTQYSEAIRPSY</sequence>
<dbReference type="OrthoDB" id="5593012at2759"/>
<evidence type="ECO:0000256" key="1">
    <source>
        <dbReference type="ARBA" id="ARBA00004430"/>
    </source>
</evidence>
<dbReference type="Gene3D" id="1.20.920.30">
    <property type="match status" value="1"/>
</dbReference>
<evidence type="ECO:0000256" key="4">
    <source>
        <dbReference type="ARBA" id="ARBA00022701"/>
    </source>
</evidence>
<dbReference type="GO" id="GO:0005930">
    <property type="term" value="C:axoneme"/>
    <property type="evidence" value="ECO:0007669"/>
    <property type="project" value="UniProtKB-SubCell"/>
</dbReference>
<dbReference type="Pfam" id="PF12775">
    <property type="entry name" value="AAA_7"/>
    <property type="match status" value="1"/>
</dbReference>
<evidence type="ECO:0000256" key="8">
    <source>
        <dbReference type="ARBA" id="ARBA00023054"/>
    </source>
</evidence>
<evidence type="ECO:0000256" key="10">
    <source>
        <dbReference type="ARBA" id="ARBA00023175"/>
    </source>
</evidence>
<keyword evidence="12" id="KW-0966">Cell projection</keyword>
<dbReference type="InterPro" id="IPR041589">
    <property type="entry name" value="DNAH3_AAA_lid_1"/>
</dbReference>
<organism evidence="18 19">
    <name type="scientific">Desmophyllum pertusum</name>
    <dbReference type="NCBI Taxonomy" id="174260"/>
    <lineage>
        <taxon>Eukaryota</taxon>
        <taxon>Metazoa</taxon>
        <taxon>Cnidaria</taxon>
        <taxon>Anthozoa</taxon>
        <taxon>Hexacorallia</taxon>
        <taxon>Scleractinia</taxon>
        <taxon>Caryophylliina</taxon>
        <taxon>Caryophylliidae</taxon>
        <taxon>Desmophyllum</taxon>
    </lineage>
</organism>
<keyword evidence="6" id="KW-0067">ATP-binding</keyword>
<evidence type="ECO:0000256" key="13">
    <source>
        <dbReference type="SAM" id="Coils"/>
    </source>
</evidence>
<dbReference type="GO" id="GO:0030286">
    <property type="term" value="C:dynein complex"/>
    <property type="evidence" value="ECO:0007669"/>
    <property type="project" value="UniProtKB-KW"/>
</dbReference>
<name>A0A9W9YUN7_9CNID</name>
<evidence type="ECO:0000313" key="18">
    <source>
        <dbReference type="EMBL" id="KAJ7369815.1"/>
    </source>
</evidence>
<evidence type="ECO:0000256" key="11">
    <source>
        <dbReference type="ARBA" id="ARBA00023212"/>
    </source>
</evidence>
<keyword evidence="5" id="KW-0547">Nucleotide-binding</keyword>
<dbReference type="GO" id="GO:0007018">
    <property type="term" value="P:microtubule-based movement"/>
    <property type="evidence" value="ECO:0007669"/>
    <property type="project" value="InterPro"/>
</dbReference>
<keyword evidence="10" id="KW-0505">Motor protein</keyword>
<protein>
    <submittedName>
        <fullName evidence="18">Dynein heavy chain 14</fullName>
    </submittedName>
</protein>
<feature type="domain" description="Dynein heavy chain AAA module D4" evidence="15">
    <location>
        <begin position="299"/>
        <end position="558"/>
    </location>
</feature>
<feature type="domain" description="Dynein heavy chain ATP-binding dynein motor region" evidence="16">
    <location>
        <begin position="910"/>
        <end position="1002"/>
    </location>
</feature>
<gene>
    <name evidence="18" type="primary">DNAH14_1</name>
    <name evidence="18" type="ORF">OS493_036332</name>
</gene>
<feature type="domain" description="Dynein heavy chain coiled coil stalk" evidence="14">
    <location>
        <begin position="685"/>
        <end position="881"/>
    </location>
</feature>
<comment type="similarity">
    <text evidence="2">Belongs to the dynein heavy chain family.</text>
</comment>
<evidence type="ECO:0000259" key="17">
    <source>
        <dbReference type="Pfam" id="PF17857"/>
    </source>
</evidence>
<dbReference type="Gene3D" id="1.20.920.20">
    <property type="match status" value="2"/>
</dbReference>
<evidence type="ECO:0000259" key="14">
    <source>
        <dbReference type="Pfam" id="PF12777"/>
    </source>
</evidence>
<evidence type="ECO:0000313" key="19">
    <source>
        <dbReference type="Proteomes" id="UP001163046"/>
    </source>
</evidence>
<comment type="subcellular location">
    <subcellularLocation>
        <location evidence="1">Cytoplasm</location>
        <location evidence="1">Cytoskeleton</location>
        <location evidence="1">Cilium axoneme</location>
    </subcellularLocation>
</comment>
<dbReference type="InterPro" id="IPR035706">
    <property type="entry name" value="AAA_9"/>
</dbReference>
<dbReference type="PANTHER" id="PTHR22878">
    <property type="entry name" value="DYNEIN HEAVY CHAIN 6, AXONEMAL-LIKE-RELATED"/>
    <property type="match status" value="1"/>
</dbReference>